<accession>A0A1G9X0E8</accession>
<proteinExistence type="predicted"/>
<dbReference type="Pfam" id="PF05960">
    <property type="entry name" value="DUF885"/>
    <property type="match status" value="1"/>
</dbReference>
<dbReference type="RefSeq" id="WP_092610769.1">
    <property type="nucleotide sequence ID" value="NZ_FNHU01000008.1"/>
</dbReference>
<evidence type="ECO:0000313" key="3">
    <source>
        <dbReference type="Proteomes" id="UP000199671"/>
    </source>
</evidence>
<dbReference type="OrthoDB" id="9760040at2"/>
<name>A0A1G9X0E8_9ACTO</name>
<sequence length="583" mass="63599">MTETPSDIPAVPPTGAQPVGGSTRRPTAVDAVAERYVEQVADLSPEFAVSVGLPGRRGKLDGYSPEALDALTDLDRRALTELDRVAPVDAVDRVTVAAMRERLGVSIEAAEAGEALRHLDNITSPIQKLRDLFDNLPTATEADWADFAACLRDVPRALEEYAGSLRLAASRGDVAARRQVEACIGQARDQAAEASSSYTALIDAAATADGAPLPESLRADLRAASAQARAAYGRVADFLGEEIVPLAGEADGVGRERYARFSREFLGATVDLDETYEWGRERLAAIDAEQREIAAQLYGEGVSVREAMDRLNADPERTIHGTAALQEWMQRSADNAIAALDGTHFDIPAPLRTLECRIAPSATGGIYYTGPSDDFSRPGRMWWSVPEGTDTFAAWQERTTVFHEGVPGHHLQVGMQTYVRDELNAWRRLACWVSGHGEGWALYAEQLMADLGFQDDPGDRMGVLDSQRLRAARVVLDIGVHLGKRRPPELAELPGVGDGVWDADSAWAFLRHNVAMTESFLRFELDRYLGWPGQAPSYAVGQRLWEGARDEALGRGQSLKDFHMRALRLGSVGLDVMREALRN</sequence>
<dbReference type="InterPro" id="IPR010281">
    <property type="entry name" value="DUF885"/>
</dbReference>
<dbReference type="PANTHER" id="PTHR33361">
    <property type="entry name" value="GLR0591 PROTEIN"/>
    <property type="match status" value="1"/>
</dbReference>
<dbReference type="EMBL" id="FNHU01000008">
    <property type="protein sequence ID" value="SDM90212.1"/>
    <property type="molecule type" value="Genomic_DNA"/>
</dbReference>
<protein>
    <submittedName>
        <fullName evidence="2">Uncharacterized conserved protein, DUF885 familyt</fullName>
    </submittedName>
</protein>
<dbReference type="PANTHER" id="PTHR33361:SF2">
    <property type="entry name" value="DUF885 DOMAIN-CONTAINING PROTEIN"/>
    <property type="match status" value="1"/>
</dbReference>
<feature type="region of interest" description="Disordered" evidence="1">
    <location>
        <begin position="1"/>
        <end position="26"/>
    </location>
</feature>
<evidence type="ECO:0000313" key="2">
    <source>
        <dbReference type="EMBL" id="SDM90212.1"/>
    </source>
</evidence>
<evidence type="ECO:0000256" key="1">
    <source>
        <dbReference type="SAM" id="MobiDB-lite"/>
    </source>
</evidence>
<organism evidence="2 3">
    <name type="scientific">Actinomyces ruminicola</name>
    <dbReference type="NCBI Taxonomy" id="332524"/>
    <lineage>
        <taxon>Bacteria</taxon>
        <taxon>Bacillati</taxon>
        <taxon>Actinomycetota</taxon>
        <taxon>Actinomycetes</taxon>
        <taxon>Actinomycetales</taxon>
        <taxon>Actinomycetaceae</taxon>
        <taxon>Actinomyces</taxon>
    </lineage>
</organism>
<dbReference type="AlphaFoldDB" id="A0A1G9X0E8"/>
<reference evidence="2 3" key="1">
    <citation type="submission" date="2016-10" db="EMBL/GenBank/DDBJ databases">
        <authorList>
            <person name="de Groot N.N."/>
        </authorList>
    </citation>
    <scope>NUCLEOTIDE SEQUENCE [LARGE SCALE GENOMIC DNA]</scope>
    <source>
        <strain evidence="2 3">KPR-7B</strain>
    </source>
</reference>
<gene>
    <name evidence="2" type="ORF">SAMN04487766_108122</name>
</gene>
<dbReference type="Proteomes" id="UP000199671">
    <property type="component" value="Unassembled WGS sequence"/>
</dbReference>